<dbReference type="Proteomes" id="UP001247307">
    <property type="component" value="Unassembled WGS sequence"/>
</dbReference>
<dbReference type="NCBIfam" id="TIGR01951">
    <property type="entry name" value="nusB"/>
    <property type="match status" value="1"/>
</dbReference>
<feature type="domain" description="NusB/RsmB/TIM44" evidence="7">
    <location>
        <begin position="10"/>
        <end position="135"/>
    </location>
</feature>
<evidence type="ECO:0000256" key="2">
    <source>
        <dbReference type="ARBA" id="ARBA00022814"/>
    </source>
</evidence>
<dbReference type="Gene3D" id="1.10.940.10">
    <property type="entry name" value="NusB-like"/>
    <property type="match status" value="1"/>
</dbReference>
<dbReference type="EMBL" id="JAVDUI010000001">
    <property type="protein sequence ID" value="MDR6892982.1"/>
    <property type="molecule type" value="Genomic_DNA"/>
</dbReference>
<gene>
    <name evidence="6" type="primary">nusB</name>
    <name evidence="8" type="ORF">J2S35_001922</name>
</gene>
<evidence type="ECO:0000313" key="8">
    <source>
        <dbReference type="EMBL" id="MDR6892982.1"/>
    </source>
</evidence>
<dbReference type="AlphaFoldDB" id="A0AAE3YHT7"/>
<organism evidence="8 9">
    <name type="scientific">Falsarthrobacter nasiphocae</name>
    <dbReference type="NCBI Taxonomy" id="189863"/>
    <lineage>
        <taxon>Bacteria</taxon>
        <taxon>Bacillati</taxon>
        <taxon>Actinomycetota</taxon>
        <taxon>Actinomycetes</taxon>
        <taxon>Micrococcales</taxon>
        <taxon>Micrococcaceae</taxon>
        <taxon>Falsarthrobacter</taxon>
    </lineage>
</organism>
<dbReference type="InterPro" id="IPR006027">
    <property type="entry name" value="NusB_RsmB_TIM44"/>
</dbReference>
<evidence type="ECO:0000256" key="6">
    <source>
        <dbReference type="HAMAP-Rule" id="MF_00073"/>
    </source>
</evidence>
<keyword evidence="3 6" id="KW-0694">RNA-binding</keyword>
<dbReference type="InterPro" id="IPR035926">
    <property type="entry name" value="NusB-like_sf"/>
</dbReference>
<comment type="caution">
    <text evidence="8">The sequence shown here is derived from an EMBL/GenBank/DDBJ whole genome shotgun (WGS) entry which is preliminary data.</text>
</comment>
<keyword evidence="9" id="KW-1185">Reference proteome</keyword>
<comment type="function">
    <text evidence="6">Involved in transcription antitermination. Required for transcription of ribosomal RNA (rRNA) genes. Binds specifically to the boxA antiterminator sequence of the ribosomal RNA (rrn) operons.</text>
</comment>
<dbReference type="GO" id="GO:0005829">
    <property type="term" value="C:cytosol"/>
    <property type="evidence" value="ECO:0007669"/>
    <property type="project" value="TreeGrafter"/>
</dbReference>
<dbReference type="SUPFAM" id="SSF48013">
    <property type="entry name" value="NusB-like"/>
    <property type="match status" value="1"/>
</dbReference>
<dbReference type="GO" id="GO:0003723">
    <property type="term" value="F:RNA binding"/>
    <property type="evidence" value="ECO:0007669"/>
    <property type="project" value="UniProtKB-UniRule"/>
</dbReference>
<evidence type="ECO:0000259" key="7">
    <source>
        <dbReference type="Pfam" id="PF01029"/>
    </source>
</evidence>
<dbReference type="RefSeq" id="WP_309852871.1">
    <property type="nucleotide sequence ID" value="NZ_BAAAIU010000004.1"/>
</dbReference>
<comment type="similarity">
    <text evidence="1 6">Belongs to the NusB family.</text>
</comment>
<keyword evidence="5 6" id="KW-0804">Transcription</keyword>
<evidence type="ECO:0000256" key="4">
    <source>
        <dbReference type="ARBA" id="ARBA00023015"/>
    </source>
</evidence>
<dbReference type="GO" id="GO:0031564">
    <property type="term" value="P:transcription antitermination"/>
    <property type="evidence" value="ECO:0007669"/>
    <property type="project" value="UniProtKB-KW"/>
</dbReference>
<reference evidence="8" key="1">
    <citation type="submission" date="2023-07" db="EMBL/GenBank/DDBJ databases">
        <title>Sequencing the genomes of 1000 actinobacteria strains.</title>
        <authorList>
            <person name="Klenk H.-P."/>
        </authorList>
    </citation>
    <scope>NUCLEOTIDE SEQUENCE</scope>
    <source>
        <strain evidence="8">DSM 13988</strain>
    </source>
</reference>
<name>A0AAE3YHT7_9MICC</name>
<keyword evidence="4 6" id="KW-0805">Transcription regulation</keyword>
<accession>A0AAE3YHT7</accession>
<protein>
    <recommendedName>
        <fullName evidence="6">Transcription antitermination protein NusB</fullName>
    </recommendedName>
    <alternativeName>
        <fullName evidence="6">Antitermination factor NusB</fullName>
    </alternativeName>
</protein>
<dbReference type="HAMAP" id="MF_00073">
    <property type="entry name" value="NusB"/>
    <property type="match status" value="1"/>
</dbReference>
<evidence type="ECO:0000256" key="3">
    <source>
        <dbReference type="ARBA" id="ARBA00022884"/>
    </source>
</evidence>
<evidence type="ECO:0000313" key="9">
    <source>
        <dbReference type="Proteomes" id="UP001247307"/>
    </source>
</evidence>
<dbReference type="PANTHER" id="PTHR11078">
    <property type="entry name" value="N UTILIZATION SUBSTANCE PROTEIN B-RELATED"/>
    <property type="match status" value="1"/>
</dbReference>
<dbReference type="GO" id="GO:0006353">
    <property type="term" value="P:DNA-templated transcription termination"/>
    <property type="evidence" value="ECO:0007669"/>
    <property type="project" value="UniProtKB-UniRule"/>
</dbReference>
<dbReference type="Pfam" id="PF01029">
    <property type="entry name" value="NusB"/>
    <property type="match status" value="1"/>
</dbReference>
<dbReference type="InterPro" id="IPR011605">
    <property type="entry name" value="NusB_fam"/>
</dbReference>
<sequence>MSSFVTTRGKARRRAVDILFEADLRDIAVDEILRLRETATDQVLNPLTRRLVYGVVERREEIDEILATYAQGWTLDRMPNVDRAILRVGAWEILFGDPADVPATVAVKEATDIARELSTDDSPSFVNGLLGRIQKLSPSLGTDSSR</sequence>
<keyword evidence="2 6" id="KW-0889">Transcription antitermination</keyword>
<dbReference type="PANTHER" id="PTHR11078:SF3">
    <property type="entry name" value="ANTITERMINATION NUSB DOMAIN-CONTAINING PROTEIN"/>
    <property type="match status" value="1"/>
</dbReference>
<evidence type="ECO:0000256" key="1">
    <source>
        <dbReference type="ARBA" id="ARBA00005952"/>
    </source>
</evidence>
<evidence type="ECO:0000256" key="5">
    <source>
        <dbReference type="ARBA" id="ARBA00023163"/>
    </source>
</evidence>
<proteinExistence type="inferred from homology"/>